<sequence length="68" mass="7482">MNSVCCAVRASVCLSECLFAEASLPWRPPTIVTTSPLPPRSESREQGAGSREACYLLPCLRERNSHVF</sequence>
<protein>
    <submittedName>
        <fullName evidence="2">Uncharacterized protein</fullName>
    </submittedName>
</protein>
<evidence type="ECO:0000256" key="1">
    <source>
        <dbReference type="SAM" id="MobiDB-lite"/>
    </source>
</evidence>
<organism evidence="2 3">
    <name type="scientific">Portunus trituberculatus</name>
    <name type="common">Swimming crab</name>
    <name type="synonym">Neptunus trituberculatus</name>
    <dbReference type="NCBI Taxonomy" id="210409"/>
    <lineage>
        <taxon>Eukaryota</taxon>
        <taxon>Metazoa</taxon>
        <taxon>Ecdysozoa</taxon>
        <taxon>Arthropoda</taxon>
        <taxon>Crustacea</taxon>
        <taxon>Multicrustacea</taxon>
        <taxon>Malacostraca</taxon>
        <taxon>Eumalacostraca</taxon>
        <taxon>Eucarida</taxon>
        <taxon>Decapoda</taxon>
        <taxon>Pleocyemata</taxon>
        <taxon>Brachyura</taxon>
        <taxon>Eubrachyura</taxon>
        <taxon>Portunoidea</taxon>
        <taxon>Portunidae</taxon>
        <taxon>Portuninae</taxon>
        <taxon>Portunus</taxon>
    </lineage>
</organism>
<reference evidence="2 3" key="1">
    <citation type="submission" date="2019-05" db="EMBL/GenBank/DDBJ databases">
        <title>Another draft genome of Portunus trituberculatus and its Hox gene families provides insights of decapod evolution.</title>
        <authorList>
            <person name="Jeong J.-H."/>
            <person name="Song I."/>
            <person name="Kim S."/>
            <person name="Choi T."/>
            <person name="Kim D."/>
            <person name="Ryu S."/>
            <person name="Kim W."/>
        </authorList>
    </citation>
    <scope>NUCLEOTIDE SEQUENCE [LARGE SCALE GENOMIC DNA]</scope>
    <source>
        <tissue evidence="2">Muscle</tissue>
    </source>
</reference>
<dbReference type="Proteomes" id="UP000324222">
    <property type="component" value="Unassembled WGS sequence"/>
</dbReference>
<gene>
    <name evidence="2" type="ORF">E2C01_037507</name>
</gene>
<feature type="region of interest" description="Disordered" evidence="1">
    <location>
        <begin position="31"/>
        <end position="50"/>
    </location>
</feature>
<accession>A0A5B7FFH6</accession>
<name>A0A5B7FFH6_PORTR</name>
<evidence type="ECO:0000313" key="2">
    <source>
        <dbReference type="EMBL" id="MPC43853.1"/>
    </source>
</evidence>
<comment type="caution">
    <text evidence="2">The sequence shown here is derived from an EMBL/GenBank/DDBJ whole genome shotgun (WGS) entry which is preliminary data.</text>
</comment>
<keyword evidence="3" id="KW-1185">Reference proteome</keyword>
<dbReference type="AlphaFoldDB" id="A0A5B7FFH6"/>
<proteinExistence type="predicted"/>
<evidence type="ECO:0000313" key="3">
    <source>
        <dbReference type="Proteomes" id="UP000324222"/>
    </source>
</evidence>
<dbReference type="EMBL" id="VSRR010006016">
    <property type="protein sequence ID" value="MPC43853.1"/>
    <property type="molecule type" value="Genomic_DNA"/>
</dbReference>